<dbReference type="InterPro" id="IPR001927">
    <property type="entry name" value="Na/Gal_symport"/>
</dbReference>
<dbReference type="EMBL" id="JACHGJ010000002">
    <property type="protein sequence ID" value="MBB6479400.1"/>
    <property type="molecule type" value="Genomic_DNA"/>
</dbReference>
<dbReference type="Gene3D" id="1.20.1250.20">
    <property type="entry name" value="MFS general substrate transporter like domains"/>
    <property type="match status" value="2"/>
</dbReference>
<reference evidence="3 4" key="1">
    <citation type="submission" date="2020-08" db="EMBL/GenBank/DDBJ databases">
        <title>Genomic Encyclopedia of Type Strains, Phase IV (KMG-IV): sequencing the most valuable type-strain genomes for metagenomic binning, comparative biology and taxonomic classification.</title>
        <authorList>
            <person name="Goeker M."/>
        </authorList>
    </citation>
    <scope>NUCLEOTIDE SEQUENCE [LARGE SCALE GENOMIC DNA]</scope>
    <source>
        <strain evidence="3 4">DSM 2461</strain>
    </source>
</reference>
<keyword evidence="4" id="KW-1185">Reference proteome</keyword>
<evidence type="ECO:0000256" key="2">
    <source>
        <dbReference type="SAM" id="Phobius"/>
    </source>
</evidence>
<dbReference type="SUPFAM" id="SSF103473">
    <property type="entry name" value="MFS general substrate transporter"/>
    <property type="match status" value="1"/>
</dbReference>
<dbReference type="NCBIfam" id="TIGR00792">
    <property type="entry name" value="gph"/>
    <property type="match status" value="1"/>
</dbReference>
<proteinExistence type="inferred from homology"/>
<sequence>MPKEFSAARLPLKEKYSFSTALMGQTMIYNFVNLYLLIFYTDVLGISAVAAGSIFLGARIWDAVNDPIMGVIVDHTKTKWGKCRPYLLFFPLPIAFLTVLLFNAPQWSEAAKVAYAAVTYILWGMFYTSVDIPLWTMSSRMTTDLHERESLIASGRIFNIIGSALPVILVVPLKMALGKGDESRGYLLTVVLFCAVALPLLLQSFFITNERAPSSDEFKPDLKENLKAIWGNKPLLLLLSSSILNVLVVLPVNAGIFFVTYNLGDEALFAVMAGTVLVAAGLGSGLAPVLARRFRPRDILIWSSVLTAVLFTIGYFVGYGNFPVVIGFTFVIGTLLGVPLVLRTSMLAETIEHYEGISGKRSEGIIFSSMTFSGKLKMGIAAFLVGWILKIAGYVPEAVQSPEALKGIFIMLTIVPALGSLLTIIPLWFYRLENGSES</sequence>
<dbReference type="GO" id="GO:0015293">
    <property type="term" value="F:symporter activity"/>
    <property type="evidence" value="ECO:0007669"/>
    <property type="project" value="InterPro"/>
</dbReference>
<dbReference type="CDD" id="cd17332">
    <property type="entry name" value="MFS_MelB_like"/>
    <property type="match status" value="1"/>
</dbReference>
<comment type="caution">
    <text evidence="3">The sequence shown here is derived from an EMBL/GenBank/DDBJ whole genome shotgun (WGS) entry which is preliminary data.</text>
</comment>
<keyword evidence="2" id="KW-0812">Transmembrane</keyword>
<keyword evidence="2" id="KW-0472">Membrane</keyword>
<dbReference type="GO" id="GO:0005886">
    <property type="term" value="C:plasma membrane"/>
    <property type="evidence" value="ECO:0007669"/>
    <property type="project" value="TreeGrafter"/>
</dbReference>
<feature type="transmembrane region" description="Helical" evidence="2">
    <location>
        <begin position="408"/>
        <end position="430"/>
    </location>
</feature>
<feature type="transmembrane region" description="Helical" evidence="2">
    <location>
        <begin position="85"/>
        <end position="102"/>
    </location>
</feature>
<keyword evidence="2" id="KW-1133">Transmembrane helix</keyword>
<gene>
    <name evidence="3" type="ORF">HNR50_001058</name>
</gene>
<accession>A0A841R8N9</accession>
<dbReference type="Proteomes" id="UP000587760">
    <property type="component" value="Unassembled WGS sequence"/>
</dbReference>
<dbReference type="AlphaFoldDB" id="A0A841R8N9"/>
<protein>
    <submittedName>
        <fullName evidence="3">GPH family glycoside/pentoside/hexuronide:cation symporter/probable glucitol transport protein GutA</fullName>
    </submittedName>
</protein>
<dbReference type="InterPro" id="IPR039672">
    <property type="entry name" value="MFS_2"/>
</dbReference>
<feature type="transmembrane region" description="Helical" evidence="2">
    <location>
        <begin position="299"/>
        <end position="318"/>
    </location>
</feature>
<feature type="transmembrane region" description="Helical" evidence="2">
    <location>
        <begin position="114"/>
        <end position="136"/>
    </location>
</feature>
<dbReference type="GO" id="GO:0008643">
    <property type="term" value="P:carbohydrate transport"/>
    <property type="evidence" value="ECO:0007669"/>
    <property type="project" value="InterPro"/>
</dbReference>
<evidence type="ECO:0000313" key="4">
    <source>
        <dbReference type="Proteomes" id="UP000587760"/>
    </source>
</evidence>
<dbReference type="PANTHER" id="PTHR11328">
    <property type="entry name" value="MAJOR FACILITATOR SUPERFAMILY DOMAIN-CONTAINING PROTEIN"/>
    <property type="match status" value="1"/>
</dbReference>
<feature type="transmembrane region" description="Helical" evidence="2">
    <location>
        <begin position="324"/>
        <end position="342"/>
    </location>
</feature>
<organism evidence="3 4">
    <name type="scientific">Spirochaeta isovalerica</name>
    <dbReference type="NCBI Taxonomy" id="150"/>
    <lineage>
        <taxon>Bacteria</taxon>
        <taxon>Pseudomonadati</taxon>
        <taxon>Spirochaetota</taxon>
        <taxon>Spirochaetia</taxon>
        <taxon>Spirochaetales</taxon>
        <taxon>Spirochaetaceae</taxon>
        <taxon>Spirochaeta</taxon>
    </lineage>
</organism>
<dbReference type="InterPro" id="IPR036259">
    <property type="entry name" value="MFS_trans_sf"/>
</dbReference>
<feature type="transmembrane region" description="Helical" evidence="2">
    <location>
        <begin position="235"/>
        <end position="261"/>
    </location>
</feature>
<dbReference type="PANTHER" id="PTHR11328:SF24">
    <property type="entry name" value="MAJOR FACILITATOR SUPERFAMILY (MFS) PROFILE DOMAIN-CONTAINING PROTEIN"/>
    <property type="match status" value="1"/>
</dbReference>
<feature type="transmembrane region" description="Helical" evidence="2">
    <location>
        <begin position="183"/>
        <end position="202"/>
    </location>
</feature>
<feature type="transmembrane region" description="Helical" evidence="2">
    <location>
        <begin position="267"/>
        <end position="287"/>
    </location>
</feature>
<evidence type="ECO:0000256" key="1">
    <source>
        <dbReference type="ARBA" id="ARBA00009617"/>
    </source>
</evidence>
<dbReference type="Pfam" id="PF13347">
    <property type="entry name" value="MFS_2"/>
    <property type="match status" value="1"/>
</dbReference>
<dbReference type="GO" id="GO:0006814">
    <property type="term" value="P:sodium ion transport"/>
    <property type="evidence" value="ECO:0007669"/>
    <property type="project" value="InterPro"/>
</dbReference>
<dbReference type="RefSeq" id="WP_184744610.1">
    <property type="nucleotide sequence ID" value="NZ_JACHGJ010000002.1"/>
</dbReference>
<name>A0A841R8N9_9SPIO</name>
<comment type="similarity">
    <text evidence="1">Belongs to the sodium:galactoside symporter (TC 2.A.2) family.</text>
</comment>
<evidence type="ECO:0000313" key="3">
    <source>
        <dbReference type="EMBL" id="MBB6479400.1"/>
    </source>
</evidence>
<feature type="transmembrane region" description="Helical" evidence="2">
    <location>
        <begin position="157"/>
        <end position="177"/>
    </location>
</feature>